<keyword evidence="4" id="KW-0472">Membrane</keyword>
<evidence type="ECO:0000256" key="2">
    <source>
        <dbReference type="PROSITE-ProRule" id="PRU00723"/>
    </source>
</evidence>
<keyword evidence="7" id="KW-1185">Reference proteome</keyword>
<keyword evidence="2" id="KW-0479">Metal-binding</keyword>
<feature type="region of interest" description="Disordered" evidence="3">
    <location>
        <begin position="308"/>
        <end position="340"/>
    </location>
</feature>
<evidence type="ECO:0000313" key="7">
    <source>
        <dbReference type="Proteomes" id="UP000594638"/>
    </source>
</evidence>
<keyword evidence="2" id="KW-0863">Zinc-finger</keyword>
<dbReference type="EMBL" id="CACTIH010001813">
    <property type="protein sequence ID" value="CAA2963814.1"/>
    <property type="molecule type" value="Genomic_DNA"/>
</dbReference>
<keyword evidence="4" id="KW-0812">Transmembrane</keyword>
<keyword evidence="2" id="KW-0862">Zinc</keyword>
<dbReference type="InterPro" id="IPR000571">
    <property type="entry name" value="Znf_CCCH"/>
</dbReference>
<comment type="caution">
    <text evidence="6">The sequence shown here is derived from an EMBL/GenBank/DDBJ whole genome shotgun (WGS) entry which is preliminary data.</text>
</comment>
<feature type="compositionally biased region" description="Polar residues" evidence="3">
    <location>
        <begin position="352"/>
        <end position="364"/>
    </location>
</feature>
<protein>
    <submittedName>
        <fullName evidence="6">Zinc finger CCCH domain-containing 6</fullName>
    </submittedName>
</protein>
<evidence type="ECO:0000313" key="6">
    <source>
        <dbReference type="EMBL" id="CAA2963814.1"/>
    </source>
</evidence>
<evidence type="ECO:0000256" key="3">
    <source>
        <dbReference type="SAM" id="MobiDB-lite"/>
    </source>
</evidence>
<keyword evidence="1" id="KW-0238">DNA-binding</keyword>
<evidence type="ECO:0000256" key="4">
    <source>
        <dbReference type="SAM" id="Phobius"/>
    </source>
</evidence>
<sequence length="521" mass="57935">MGRSKNSKKVNWASDVNLYQVRLFLSEESPSQVGVETQDHLQPKTLWSVHTVGVVSDDNLPPGFEEHQPRNLWRNKFSQLPLIKWRCPPRFEVAGVWRVVAGEESKDMEAQNQREMRVLEAIYPRLSSIPPKCDAFLFKFPFHSFIFFWQCLGFKLGFYYIVRSFLLMNRLLIYLCSPSVLVGIEDSFQNDQNTILIPITAIEDDDAALDEPLAYMESNTAPISSQPQLLTHRTSSSQVSCRTDPHAYKIPETGKDPSVQPDIVATAHAALTAAMSKNSQGNLIDHNLLIKILSDPKMIEQLVTNHGTASGTQNVPASSIPNIPPTRVQNIPFSSTQNMPSTSMHYFPSSSTIKMPNSSSSTINGRDPPSALVTQPELISSLATSSRPFFPPSRTGPIPPIRPSVPNITLAPPPSAVPPLVKDINYYKSLIQQHGAEQQEGLPQFGNQQLGTTQEPLNVAKSRDSKLKIMRPCIYFNSARGCRNGANCAYLHQTSSQPRVGNIPDVQSTKRMKMDREITGT</sequence>
<organism evidence="6 7">
    <name type="scientific">Olea europaea subsp. europaea</name>
    <dbReference type="NCBI Taxonomy" id="158383"/>
    <lineage>
        <taxon>Eukaryota</taxon>
        <taxon>Viridiplantae</taxon>
        <taxon>Streptophyta</taxon>
        <taxon>Embryophyta</taxon>
        <taxon>Tracheophyta</taxon>
        <taxon>Spermatophyta</taxon>
        <taxon>Magnoliopsida</taxon>
        <taxon>eudicotyledons</taxon>
        <taxon>Gunneridae</taxon>
        <taxon>Pentapetalae</taxon>
        <taxon>asterids</taxon>
        <taxon>lamiids</taxon>
        <taxon>Lamiales</taxon>
        <taxon>Oleaceae</taxon>
        <taxon>Oleeae</taxon>
        <taxon>Olea</taxon>
    </lineage>
</organism>
<feature type="transmembrane region" description="Helical" evidence="4">
    <location>
        <begin position="140"/>
        <end position="162"/>
    </location>
</feature>
<keyword evidence="4" id="KW-1133">Transmembrane helix</keyword>
<accession>A0A8S0QBF5</accession>
<feature type="domain" description="C3H1-type" evidence="5">
    <location>
        <begin position="467"/>
        <end position="495"/>
    </location>
</feature>
<dbReference type="OrthoDB" id="1928519at2759"/>
<dbReference type="GO" id="GO:0008270">
    <property type="term" value="F:zinc ion binding"/>
    <property type="evidence" value="ECO:0007669"/>
    <property type="project" value="UniProtKB-KW"/>
</dbReference>
<feature type="region of interest" description="Disordered" evidence="3">
    <location>
        <begin position="352"/>
        <end position="372"/>
    </location>
</feature>
<evidence type="ECO:0000256" key="1">
    <source>
        <dbReference type="ARBA" id="ARBA00023125"/>
    </source>
</evidence>
<dbReference type="PROSITE" id="PS50103">
    <property type="entry name" value="ZF_C3H1"/>
    <property type="match status" value="1"/>
</dbReference>
<dbReference type="Gramene" id="OE9A102064T3">
    <property type="protein sequence ID" value="OE9A102064C3"/>
    <property type="gene ID" value="OE9A102064"/>
</dbReference>
<dbReference type="Proteomes" id="UP000594638">
    <property type="component" value="Unassembled WGS sequence"/>
</dbReference>
<evidence type="ECO:0000259" key="5">
    <source>
        <dbReference type="PROSITE" id="PS50103"/>
    </source>
</evidence>
<dbReference type="PANTHER" id="PTHR33400:SF2">
    <property type="entry name" value="ZINC FINGER CCCH DOMAIN-CONTAINING PROTEIN 6"/>
    <property type="match status" value="1"/>
</dbReference>
<proteinExistence type="predicted"/>
<dbReference type="GO" id="GO:0003677">
    <property type="term" value="F:DNA binding"/>
    <property type="evidence" value="ECO:0007669"/>
    <property type="project" value="UniProtKB-KW"/>
</dbReference>
<feature type="zinc finger region" description="C3H1-type" evidence="2">
    <location>
        <begin position="467"/>
        <end position="495"/>
    </location>
</feature>
<dbReference type="PANTHER" id="PTHR33400">
    <property type="entry name" value="ZINC FINGER CCCH DOMAIN-CONTAINING PROTEIN 6-RELATED"/>
    <property type="match status" value="1"/>
</dbReference>
<dbReference type="AlphaFoldDB" id="A0A8S0QBF5"/>
<reference evidence="6 7" key="1">
    <citation type="submission" date="2019-12" db="EMBL/GenBank/DDBJ databases">
        <authorList>
            <person name="Alioto T."/>
            <person name="Alioto T."/>
            <person name="Gomez Garrido J."/>
        </authorList>
    </citation>
    <scope>NUCLEOTIDE SEQUENCE [LARGE SCALE GENOMIC DNA]</scope>
</reference>
<name>A0A8S0QBF5_OLEEU</name>
<gene>
    <name evidence="6" type="ORF">OLEA9_A102064</name>
</gene>